<organism evidence="1 2">
    <name type="scientific">Stenotrophomonas maltophilia</name>
    <name type="common">Pseudomonas maltophilia</name>
    <name type="synonym">Xanthomonas maltophilia</name>
    <dbReference type="NCBI Taxonomy" id="40324"/>
    <lineage>
        <taxon>Bacteria</taxon>
        <taxon>Pseudomonadati</taxon>
        <taxon>Pseudomonadota</taxon>
        <taxon>Gammaproteobacteria</taxon>
        <taxon>Lysobacterales</taxon>
        <taxon>Lysobacteraceae</taxon>
        <taxon>Stenotrophomonas</taxon>
        <taxon>Stenotrophomonas maltophilia group</taxon>
    </lineage>
</organism>
<sequence length="112" mass="12868">MSTTVASNEFTMIQLGMNPDLLEDYAEVSLEPVSFEEEGSLGWATTWSAVHAVKLHNGGKIHVNGRSFQVTRAKPSYKHLLKCWQEEQRRRNEIAQWRAARAEKYRSLGYLE</sequence>
<name>A0A8E3R9J4_STEMA</name>
<dbReference type="Proteomes" id="UP000634179">
    <property type="component" value="Unassembled WGS sequence"/>
</dbReference>
<protein>
    <submittedName>
        <fullName evidence="1">Uncharacterized protein</fullName>
    </submittedName>
</protein>
<proteinExistence type="predicted"/>
<gene>
    <name evidence="1" type="ORF">I5V89_12780</name>
</gene>
<evidence type="ECO:0000313" key="2">
    <source>
        <dbReference type="Proteomes" id="UP000634179"/>
    </source>
</evidence>
<comment type="caution">
    <text evidence="1">The sequence shown here is derived from an EMBL/GenBank/DDBJ whole genome shotgun (WGS) entry which is preliminary data.</text>
</comment>
<accession>A0A8E3R9J4</accession>
<dbReference type="AlphaFoldDB" id="A0A8E3R9J4"/>
<evidence type="ECO:0000313" key="1">
    <source>
        <dbReference type="EMBL" id="MBH1790746.1"/>
    </source>
</evidence>
<dbReference type="RefSeq" id="WP_141651028.1">
    <property type="nucleotide sequence ID" value="NZ_CP027562.1"/>
</dbReference>
<reference evidence="1" key="1">
    <citation type="submission" date="2020-11" db="EMBL/GenBank/DDBJ databases">
        <title>Enhanced detection system for hospital associated transmission using whole genome sequencing surveillance.</title>
        <authorList>
            <person name="Harrison L.H."/>
            <person name="Van Tyne D."/>
            <person name="Marsh J.W."/>
            <person name="Griffith M.P."/>
            <person name="Snyder D.J."/>
            <person name="Cooper V.S."/>
            <person name="Mustapha M."/>
        </authorList>
    </citation>
    <scope>NUCLEOTIDE SEQUENCE</scope>
    <source>
        <strain evidence="1">STEN00053</strain>
    </source>
</reference>
<dbReference type="EMBL" id="JADUOV010000008">
    <property type="protein sequence ID" value="MBH1790746.1"/>
    <property type="molecule type" value="Genomic_DNA"/>
</dbReference>